<reference evidence="2 3" key="1">
    <citation type="journal article" date="2012" name="PLoS Pathog.">
        <title>Diverse lifestyles and strategies of plant pathogenesis encoded in the genomes of eighteen Dothideomycetes fungi.</title>
        <authorList>
            <person name="Ohm R.A."/>
            <person name="Feau N."/>
            <person name="Henrissat B."/>
            <person name="Schoch C.L."/>
            <person name="Horwitz B.A."/>
            <person name="Barry K.W."/>
            <person name="Condon B.J."/>
            <person name="Copeland A.C."/>
            <person name="Dhillon B."/>
            <person name="Glaser F."/>
            <person name="Hesse C.N."/>
            <person name="Kosti I."/>
            <person name="LaButti K."/>
            <person name="Lindquist E.A."/>
            <person name="Lucas S."/>
            <person name="Salamov A.A."/>
            <person name="Bradshaw R.E."/>
            <person name="Ciuffetti L."/>
            <person name="Hamelin R.C."/>
            <person name="Kema G.H.J."/>
            <person name="Lawrence C."/>
            <person name="Scott J.A."/>
            <person name="Spatafora J.W."/>
            <person name="Turgeon B.G."/>
            <person name="de Wit P.J.G.M."/>
            <person name="Zhong S."/>
            <person name="Goodwin S.B."/>
            <person name="Grigoriev I.V."/>
        </authorList>
    </citation>
    <scope>NUCLEOTIDE SEQUENCE [LARGE SCALE GENOMIC DNA]</scope>
    <source>
        <strain evidence="2 3">SO2202</strain>
    </source>
</reference>
<dbReference type="EMBL" id="KB456266">
    <property type="protein sequence ID" value="EMF11124.1"/>
    <property type="molecule type" value="Genomic_DNA"/>
</dbReference>
<dbReference type="GeneID" id="27897909"/>
<keyword evidence="1" id="KW-0812">Transmembrane</keyword>
<evidence type="ECO:0000256" key="1">
    <source>
        <dbReference type="SAM" id="Phobius"/>
    </source>
</evidence>
<keyword evidence="1" id="KW-0472">Membrane</keyword>
<evidence type="ECO:0000313" key="3">
    <source>
        <dbReference type="Proteomes" id="UP000016931"/>
    </source>
</evidence>
<name>M3BUW2_SPHMS</name>
<proteinExistence type="predicted"/>
<accession>M3BUW2</accession>
<evidence type="ECO:0000313" key="2">
    <source>
        <dbReference type="EMBL" id="EMF11124.1"/>
    </source>
</evidence>
<dbReference type="RefSeq" id="XP_016759245.1">
    <property type="nucleotide sequence ID" value="XM_016900772.1"/>
</dbReference>
<dbReference type="Proteomes" id="UP000016931">
    <property type="component" value="Unassembled WGS sequence"/>
</dbReference>
<keyword evidence="1" id="KW-1133">Transmembrane helix</keyword>
<organism evidence="2 3">
    <name type="scientific">Sphaerulina musiva (strain SO2202)</name>
    <name type="common">Poplar stem canker fungus</name>
    <name type="synonym">Septoria musiva</name>
    <dbReference type="NCBI Taxonomy" id="692275"/>
    <lineage>
        <taxon>Eukaryota</taxon>
        <taxon>Fungi</taxon>
        <taxon>Dikarya</taxon>
        <taxon>Ascomycota</taxon>
        <taxon>Pezizomycotina</taxon>
        <taxon>Dothideomycetes</taxon>
        <taxon>Dothideomycetidae</taxon>
        <taxon>Mycosphaerellales</taxon>
        <taxon>Mycosphaerellaceae</taxon>
        <taxon>Sphaerulina</taxon>
    </lineage>
</organism>
<feature type="transmembrane region" description="Helical" evidence="1">
    <location>
        <begin position="12"/>
        <end position="34"/>
    </location>
</feature>
<dbReference type="HOGENOM" id="CLU_2211628_0_0_1"/>
<dbReference type="AlphaFoldDB" id="M3BUW2"/>
<sequence>MTPSPSEILLDLDLVVLALALALTVTFAVAVVAVSRPPVSVCRSIRVAILVAPPTNAVAFRTSTSKRLVRYFASLVYHAMLPVPPRYTDTGKYRTNRNMFIQSTGVK</sequence>
<keyword evidence="3" id="KW-1185">Reference proteome</keyword>
<gene>
    <name evidence="2" type="ORF">SEPMUDRAFT_109234</name>
</gene>
<protein>
    <submittedName>
        <fullName evidence="2">Uncharacterized protein</fullName>
    </submittedName>
</protein>